<dbReference type="EMBL" id="JAJAGQ010000024">
    <property type="protein sequence ID" value="KAJ8527263.1"/>
    <property type="molecule type" value="Genomic_DNA"/>
</dbReference>
<dbReference type="PANTHER" id="PTHR47987:SF12">
    <property type="entry name" value="PROTEIN KINASE FAMILY PROTEIN"/>
    <property type="match status" value="1"/>
</dbReference>
<dbReference type="PANTHER" id="PTHR47987">
    <property type="entry name" value="OS08G0249100 PROTEIN"/>
    <property type="match status" value="1"/>
</dbReference>
<gene>
    <name evidence="3" type="ORF">K7X08_029740</name>
</gene>
<comment type="caution">
    <text evidence="3">The sequence shown here is derived from an EMBL/GenBank/DDBJ whole genome shotgun (WGS) entry which is preliminary data.</text>
</comment>
<dbReference type="GO" id="GO:0005524">
    <property type="term" value="F:ATP binding"/>
    <property type="evidence" value="ECO:0007669"/>
    <property type="project" value="UniProtKB-UniRule"/>
</dbReference>
<dbReference type="InterPro" id="IPR046958">
    <property type="entry name" value="RBK1/2/STUNTED"/>
</dbReference>
<keyword evidence="1" id="KW-0067">ATP-binding</keyword>
<dbReference type="SUPFAM" id="SSF56112">
    <property type="entry name" value="Protein kinase-like (PK-like)"/>
    <property type="match status" value="1"/>
</dbReference>
<dbReference type="InterPro" id="IPR000719">
    <property type="entry name" value="Prot_kinase_dom"/>
</dbReference>
<dbReference type="PROSITE" id="PS00107">
    <property type="entry name" value="PROTEIN_KINASE_ATP"/>
    <property type="match status" value="1"/>
</dbReference>
<dbReference type="InterPro" id="IPR020635">
    <property type="entry name" value="Tyr_kinase_cat_dom"/>
</dbReference>
<sequence>MDKERWRSFALSELQAATNSFHQENLIGKGGYAEVYKGCLRSGQFVAIKRLTKGPQDERTGDFLSELGIMAHVNHPNISKLIGYAVEGGFFVVLQLSPNGSLANMLQMSKQKLDWKIRYKSGNNLLQKCEICEFDLAKWLPERWTHLTVSKLKAHLATLHRSS</sequence>
<organism evidence="3 4">
    <name type="scientific">Anisodus acutangulus</name>
    <dbReference type="NCBI Taxonomy" id="402998"/>
    <lineage>
        <taxon>Eukaryota</taxon>
        <taxon>Viridiplantae</taxon>
        <taxon>Streptophyta</taxon>
        <taxon>Embryophyta</taxon>
        <taxon>Tracheophyta</taxon>
        <taxon>Spermatophyta</taxon>
        <taxon>Magnoliopsida</taxon>
        <taxon>eudicotyledons</taxon>
        <taxon>Gunneridae</taxon>
        <taxon>Pentapetalae</taxon>
        <taxon>asterids</taxon>
        <taxon>lamiids</taxon>
        <taxon>Solanales</taxon>
        <taxon>Solanaceae</taxon>
        <taxon>Solanoideae</taxon>
        <taxon>Hyoscyameae</taxon>
        <taxon>Anisodus</taxon>
    </lineage>
</organism>
<evidence type="ECO:0000313" key="3">
    <source>
        <dbReference type="EMBL" id="KAJ8527263.1"/>
    </source>
</evidence>
<dbReference type="FunFam" id="3.30.200.20:FF:000389">
    <property type="entry name" value="Receptor-like cytosolic serine/threonine-protein kinase RBK1"/>
    <property type="match status" value="1"/>
</dbReference>
<dbReference type="InterPro" id="IPR001245">
    <property type="entry name" value="Ser-Thr/Tyr_kinase_cat_dom"/>
</dbReference>
<protein>
    <recommendedName>
        <fullName evidence="2">Protein kinase domain-containing protein</fullName>
    </recommendedName>
</protein>
<evidence type="ECO:0000313" key="4">
    <source>
        <dbReference type="Proteomes" id="UP001152561"/>
    </source>
</evidence>
<feature type="binding site" evidence="1">
    <location>
        <position position="49"/>
    </location>
    <ligand>
        <name>ATP</name>
        <dbReference type="ChEBI" id="CHEBI:30616"/>
    </ligand>
</feature>
<dbReference type="InterPro" id="IPR017441">
    <property type="entry name" value="Protein_kinase_ATP_BS"/>
</dbReference>
<dbReference type="AlphaFoldDB" id="A0A9Q1L3J5"/>
<accession>A0A9Q1L3J5</accession>
<evidence type="ECO:0000256" key="1">
    <source>
        <dbReference type="PROSITE-ProRule" id="PRU10141"/>
    </source>
</evidence>
<dbReference type="Gene3D" id="3.30.200.20">
    <property type="entry name" value="Phosphorylase Kinase, domain 1"/>
    <property type="match status" value="1"/>
</dbReference>
<reference evidence="4" key="1">
    <citation type="journal article" date="2023" name="Proc. Natl. Acad. Sci. U.S.A.">
        <title>Genomic and structural basis for evolution of tropane alkaloid biosynthesis.</title>
        <authorList>
            <person name="Wanga Y.-J."/>
            <person name="Taina T."/>
            <person name="Yua J.-Y."/>
            <person name="Lia J."/>
            <person name="Xua B."/>
            <person name="Chenc J."/>
            <person name="D'Auriad J.C."/>
            <person name="Huanga J.-P."/>
            <person name="Huanga S.-X."/>
        </authorList>
    </citation>
    <scope>NUCLEOTIDE SEQUENCE [LARGE SCALE GENOMIC DNA]</scope>
    <source>
        <strain evidence="4">cv. KIB-2019</strain>
    </source>
</reference>
<dbReference type="OrthoDB" id="1732465at2759"/>
<dbReference type="PROSITE" id="PS50011">
    <property type="entry name" value="PROTEIN_KINASE_DOM"/>
    <property type="match status" value="1"/>
</dbReference>
<name>A0A9Q1L3J5_9SOLA</name>
<proteinExistence type="predicted"/>
<keyword evidence="1" id="KW-0547">Nucleotide-binding</keyword>
<dbReference type="GO" id="GO:0004713">
    <property type="term" value="F:protein tyrosine kinase activity"/>
    <property type="evidence" value="ECO:0007669"/>
    <property type="project" value="InterPro"/>
</dbReference>
<evidence type="ECO:0000259" key="2">
    <source>
        <dbReference type="PROSITE" id="PS50011"/>
    </source>
</evidence>
<dbReference type="SMART" id="SM00219">
    <property type="entry name" value="TyrKc"/>
    <property type="match status" value="1"/>
</dbReference>
<dbReference type="InterPro" id="IPR011009">
    <property type="entry name" value="Kinase-like_dom_sf"/>
</dbReference>
<dbReference type="Proteomes" id="UP001152561">
    <property type="component" value="Unassembled WGS sequence"/>
</dbReference>
<keyword evidence="4" id="KW-1185">Reference proteome</keyword>
<feature type="domain" description="Protein kinase" evidence="2">
    <location>
        <begin position="21"/>
        <end position="163"/>
    </location>
</feature>
<dbReference type="Pfam" id="PF07714">
    <property type="entry name" value="PK_Tyr_Ser-Thr"/>
    <property type="match status" value="1"/>
</dbReference>